<dbReference type="AlphaFoldDB" id="A0A850DPQ8"/>
<reference evidence="1 2" key="1">
    <citation type="submission" date="2020-05" db="EMBL/GenBank/DDBJ databases">
        <title>Genome Sequencing of Type Strains.</title>
        <authorList>
            <person name="Lemaire J.F."/>
            <person name="Inderbitzin P."/>
            <person name="Gregorio O.A."/>
            <person name="Collins S.B."/>
            <person name="Wespe N."/>
            <person name="Knight-Connoni V."/>
        </authorList>
    </citation>
    <scope>NUCLEOTIDE SEQUENCE [LARGE SCALE GENOMIC DNA]</scope>
    <source>
        <strain evidence="1 2">DSM 20512</strain>
    </source>
</reference>
<dbReference type="Proteomes" id="UP000539146">
    <property type="component" value="Unassembled WGS sequence"/>
</dbReference>
<proteinExistence type="predicted"/>
<gene>
    <name evidence="1" type="ORF">HP467_00300</name>
</gene>
<name>A0A850DPQ8_9MICO</name>
<evidence type="ECO:0000313" key="1">
    <source>
        <dbReference type="EMBL" id="NUU26559.1"/>
    </source>
</evidence>
<protein>
    <submittedName>
        <fullName evidence="1">Uncharacterized protein</fullName>
    </submittedName>
</protein>
<organism evidence="1 2">
    <name type="scientific">Curtobacterium citreum</name>
    <dbReference type="NCBI Taxonomy" id="2036"/>
    <lineage>
        <taxon>Bacteria</taxon>
        <taxon>Bacillati</taxon>
        <taxon>Actinomycetota</taxon>
        <taxon>Actinomycetes</taxon>
        <taxon>Micrococcales</taxon>
        <taxon>Microbacteriaceae</taxon>
        <taxon>Curtobacterium</taxon>
    </lineage>
</organism>
<comment type="caution">
    <text evidence="1">The sequence shown here is derived from an EMBL/GenBank/DDBJ whole genome shotgun (WGS) entry which is preliminary data.</text>
</comment>
<dbReference type="EMBL" id="JABMCG010000036">
    <property type="protein sequence ID" value="NUU26559.1"/>
    <property type="molecule type" value="Genomic_DNA"/>
</dbReference>
<accession>A0A850DPQ8</accession>
<dbReference type="RefSeq" id="WP_175324819.1">
    <property type="nucleotide sequence ID" value="NZ_BAAAWP010000001.1"/>
</dbReference>
<sequence length="234" mass="25138">MTTRLDIARARARVALARLTGEVLPDDVAARGAMVISTAPRLTRAGEPFVGVAGVHARGRDFGTPRPAVPDLLLDQAALSDAVLIESGTFTASTLAAAKARVARGELHEHIRQNWQRALDEALIEPAVAARLGIGRAKLRWMLGVGDLFAFVANAELHYPTWQFSNAPGHPVLPQLSRLVEAFPEGLNPASILGFMTTPHSDTRVNGRPVAPIEWLAAGRDAQPLVDILESYLL</sequence>
<evidence type="ECO:0000313" key="2">
    <source>
        <dbReference type="Proteomes" id="UP000539146"/>
    </source>
</evidence>